<dbReference type="InterPro" id="IPR003387">
    <property type="entry name" value="Nodulin"/>
</dbReference>
<evidence type="ECO:0000256" key="4">
    <source>
        <dbReference type="SAM" id="SignalP"/>
    </source>
</evidence>
<dbReference type="AlphaFoldDB" id="C6T3W4"/>
<sequence length="215" mass="22681">MEKMRVVLITLLLFIGAAVAEKAGNGKAANNPAEDASDGEAINLVEEAGGIGDAITPAEGKATNLQAYESARFKKFVTHCSSHVAQTCSGNDPLHHQEGGHGINVPLGLSFCLFDSMEKCLGDHEAKLIDPNPGPMSAIPNSIQSQQLLIETVKFRTVLKTCTRVSAQFCLTAPNVDTSVLPACLGPSLNQCVYPAADAFTPGPPLELPPIIIYN</sequence>
<reference evidence="6" key="3">
    <citation type="submission" date="2018-07" db="EMBL/GenBank/DDBJ databases">
        <title>WGS assembly of Glycine max.</title>
        <authorList>
            <person name="Schmutz J."/>
            <person name="Cannon S."/>
            <person name="Schlueter J."/>
            <person name="Ma J."/>
            <person name="Mitros T."/>
            <person name="Nelson W."/>
            <person name="Hyten D."/>
            <person name="Song Q."/>
            <person name="Thelen J."/>
            <person name="Cheng J."/>
            <person name="Xu D."/>
            <person name="Hellsten U."/>
            <person name="May G."/>
            <person name="Yu Y."/>
            <person name="Sakurai T."/>
            <person name="Umezawa T."/>
            <person name="Bhattacharyya M."/>
            <person name="Sandhu D."/>
            <person name="Valliyodan B."/>
            <person name="Lindquist E."/>
            <person name="Peto M."/>
            <person name="Grant D."/>
            <person name="Shu S."/>
            <person name="Goodstein D."/>
            <person name="Barry K."/>
            <person name="Futrell-Griggs M."/>
            <person name="Abernathy B."/>
            <person name="Du J."/>
            <person name="Tian Z."/>
            <person name="Zhu L."/>
            <person name="Gill N."/>
            <person name="Joshi T."/>
            <person name="Libault M."/>
            <person name="Sethuraman A."/>
            <person name="Zhang X."/>
            <person name="Shinozaki K."/>
            <person name="Nguyen H."/>
            <person name="Wing R."/>
            <person name="Cregan P."/>
            <person name="Specht J."/>
            <person name="Grimwood J."/>
            <person name="Rokhsar D."/>
            <person name="Stacey G."/>
            <person name="Shoemaker R."/>
            <person name="Jackson S."/>
        </authorList>
    </citation>
    <scope>NUCLEOTIDE SEQUENCE</scope>
    <source>
        <tissue evidence="6">Callus</tissue>
    </source>
</reference>
<accession>C6T3W4</accession>
<keyword evidence="2" id="KW-0536">Nodulation</keyword>
<comment type="similarity">
    <text evidence="1">Belongs to the nodulin 20 family.</text>
</comment>
<organism evidence="5">
    <name type="scientific">Glycine max</name>
    <name type="common">Soybean</name>
    <name type="synonym">Glycine hispida</name>
    <dbReference type="NCBI Taxonomy" id="3847"/>
    <lineage>
        <taxon>Eukaryota</taxon>
        <taxon>Viridiplantae</taxon>
        <taxon>Streptophyta</taxon>
        <taxon>Embryophyta</taxon>
        <taxon>Tracheophyta</taxon>
        <taxon>Spermatophyta</taxon>
        <taxon>Magnoliopsida</taxon>
        <taxon>eudicotyledons</taxon>
        <taxon>Gunneridae</taxon>
        <taxon>Pentapetalae</taxon>
        <taxon>rosids</taxon>
        <taxon>fabids</taxon>
        <taxon>Fabales</taxon>
        <taxon>Fabaceae</taxon>
        <taxon>Papilionoideae</taxon>
        <taxon>50 kb inversion clade</taxon>
        <taxon>NPAAA clade</taxon>
        <taxon>indigoferoid/millettioid clade</taxon>
        <taxon>Phaseoleae</taxon>
        <taxon>Glycine</taxon>
        <taxon>Glycine subgen. Soja</taxon>
    </lineage>
</organism>
<evidence type="ECO:0000256" key="3">
    <source>
        <dbReference type="ARBA" id="ARBA00022729"/>
    </source>
</evidence>
<dbReference type="OMA" id="FDSMEAC"/>
<evidence type="ECO:0000313" key="5">
    <source>
        <dbReference type="EMBL" id="ACU16365.1"/>
    </source>
</evidence>
<reference evidence="5" key="1">
    <citation type="submission" date="2009-08" db="EMBL/GenBank/DDBJ databases">
        <authorList>
            <person name="Cheung F."/>
            <person name="Xiao Y."/>
            <person name="Chan A."/>
            <person name="Moskal W."/>
            <person name="Town C.D."/>
        </authorList>
    </citation>
    <scope>NUCLEOTIDE SEQUENCE</scope>
</reference>
<keyword evidence="3 4" id="KW-0732">Signal</keyword>
<dbReference type="OrthoDB" id="1433924at2759"/>
<evidence type="ECO:0000256" key="2">
    <source>
        <dbReference type="ARBA" id="ARBA00022458"/>
    </source>
</evidence>
<gene>
    <name evidence="6" type="ORF">GLYMA_15G045000</name>
</gene>
<protein>
    <submittedName>
        <fullName evidence="5">Uncharacterized protein</fullName>
    </submittedName>
</protein>
<evidence type="ECO:0000256" key="1">
    <source>
        <dbReference type="ARBA" id="ARBA00010119"/>
    </source>
</evidence>
<name>C6T3W4_SOYBN</name>
<evidence type="ECO:0000313" key="6">
    <source>
        <dbReference type="EMBL" id="KRH10405.1"/>
    </source>
</evidence>
<feature type="chain" id="PRO_5014086584" evidence="4">
    <location>
        <begin position="21"/>
        <end position="215"/>
    </location>
</feature>
<feature type="signal peptide" evidence="4">
    <location>
        <begin position="1"/>
        <end position="20"/>
    </location>
</feature>
<dbReference type="Pfam" id="PF02451">
    <property type="entry name" value="Nodulin"/>
    <property type="match status" value="2"/>
</dbReference>
<dbReference type="GO" id="GO:0009877">
    <property type="term" value="P:nodulation"/>
    <property type="evidence" value="ECO:0007669"/>
    <property type="project" value="UniProtKB-KW"/>
</dbReference>
<dbReference type="KEGG" id="gmx:548101"/>
<reference evidence="6" key="2">
    <citation type="journal article" date="2010" name="Nature">
        <title>Genome sequence of the palaeopolyploid soybean.</title>
        <authorList>
            <person name="Schmutz J."/>
            <person name="Cannon S.B."/>
            <person name="Schlueter J."/>
            <person name="Ma J."/>
            <person name="Mitros T."/>
            <person name="Nelson W."/>
            <person name="Hyten D.L."/>
            <person name="Song Q."/>
            <person name="Thelen J.J."/>
            <person name="Cheng J."/>
            <person name="Xu D."/>
            <person name="Hellsten U."/>
            <person name="May G.D."/>
            <person name="Yu Y."/>
            <person name="Sakurai T."/>
            <person name="Umezawa T."/>
            <person name="Bhattacharyya M.K."/>
            <person name="Sandhu D."/>
            <person name="Valliyodan B."/>
            <person name="Lindquist E."/>
            <person name="Peto M."/>
            <person name="Grant D."/>
            <person name="Shu S."/>
            <person name="Goodstein D."/>
            <person name="Barry K."/>
            <person name="Futrell-Griggs M."/>
            <person name="Abernathy B."/>
            <person name="Du J."/>
            <person name="Tian Z."/>
            <person name="Zhu L."/>
            <person name="Gill N."/>
            <person name="Joshi T."/>
            <person name="Libault M."/>
            <person name="Sethuraman A."/>
            <person name="Zhang X.-C."/>
            <person name="Shinozaki K."/>
            <person name="Nguyen H.T."/>
            <person name="Wing R.A."/>
            <person name="Cregan P."/>
            <person name="Specht J."/>
            <person name="Grimwood J."/>
            <person name="Rokhsar D."/>
            <person name="Stacey G."/>
            <person name="Shoemaker R.C."/>
            <person name="Jackson S.A."/>
        </authorList>
    </citation>
    <scope>NUCLEOTIDE SEQUENCE [LARGE SCALE GENOMIC DNA]</scope>
    <source>
        <tissue evidence="6">Callus</tissue>
    </source>
</reference>
<dbReference type="EMBL" id="CM000848">
    <property type="protein sequence ID" value="KRH10405.1"/>
    <property type="molecule type" value="Genomic_DNA"/>
</dbReference>
<dbReference type="HOGENOM" id="CLU_1263466_0_0_1"/>
<proteinExistence type="evidence at transcript level"/>
<dbReference type="EMBL" id="BT092125">
    <property type="protein sequence ID" value="ACU16365.1"/>
    <property type="molecule type" value="mRNA"/>
</dbReference>